<dbReference type="PANTHER" id="PTHR10529">
    <property type="entry name" value="AP COMPLEX SUBUNIT MU"/>
    <property type="match status" value="1"/>
</dbReference>
<feature type="transmembrane region" description="Helical" evidence="5">
    <location>
        <begin position="43"/>
        <end position="67"/>
    </location>
</feature>
<proteinExistence type="predicted"/>
<dbReference type="InterPro" id="IPR028565">
    <property type="entry name" value="MHD"/>
</dbReference>
<evidence type="ECO:0000256" key="2">
    <source>
        <dbReference type="ARBA" id="ARBA00022448"/>
    </source>
</evidence>
<comment type="subcellular location">
    <subcellularLocation>
        <location evidence="1">Endomembrane system</location>
    </subcellularLocation>
</comment>
<dbReference type="InterPro" id="IPR050431">
    <property type="entry name" value="Adaptor_comp_med_subunit"/>
</dbReference>
<dbReference type="SUPFAM" id="SSF49447">
    <property type="entry name" value="Second domain of Mu2 adaptin subunit (ap50) of ap2 adaptor"/>
    <property type="match status" value="1"/>
</dbReference>
<keyword evidence="5" id="KW-1133">Transmembrane helix</keyword>
<protein>
    <submittedName>
        <fullName evidence="7">Adaptor complexes medium subunit family</fullName>
    </submittedName>
</protein>
<evidence type="ECO:0000256" key="5">
    <source>
        <dbReference type="SAM" id="Phobius"/>
    </source>
</evidence>
<keyword evidence="5" id="KW-0812">Transmembrane</keyword>
<dbReference type="InterPro" id="IPR036168">
    <property type="entry name" value="AP2_Mu_C_sf"/>
</dbReference>
<feature type="domain" description="MHD" evidence="6">
    <location>
        <begin position="367"/>
        <end position="633"/>
    </location>
</feature>
<reference evidence="8" key="1">
    <citation type="submission" date="2016-05" db="EMBL/GenBank/DDBJ databases">
        <authorList>
            <person name="Naeem Raeece"/>
        </authorList>
    </citation>
    <scope>NUCLEOTIDE SEQUENCE [LARGE SCALE GENOMIC DNA]</scope>
</reference>
<dbReference type="SUPFAM" id="SSF64356">
    <property type="entry name" value="SNARE-like"/>
    <property type="match status" value="1"/>
</dbReference>
<evidence type="ECO:0000256" key="4">
    <source>
        <dbReference type="SAM" id="MobiDB-lite"/>
    </source>
</evidence>
<dbReference type="PROSITE" id="PS51072">
    <property type="entry name" value="MHD"/>
    <property type="match status" value="1"/>
</dbReference>
<dbReference type="Gene3D" id="2.60.40.1170">
    <property type="entry name" value="Mu homology domain, subdomain B"/>
    <property type="match status" value="2"/>
</dbReference>
<accession>A0A1A8ZJH5</accession>
<sequence>MLVLSAEIQAAKEKKKKKKKKGGPLKMQFFLHNFNFFWSTTTAYRAVAVAVAAAVAVAVAVTVAVAVLVRLSPLFLFFLSTSTTPVYAYIKRFGRGEVNFGGFGGRVSDSLEYTSFFARFSSYRKGEVNFGGFGGRLLIEKIFNDDFTRNELHIELKSLIKNKKVSNNYCLVLYNDVEKVAHGEVGEKEAGEKEEDENGAEGADKFSENRLANNFVYYIKKDGIYFISVKKNENNPILIIEIIQEIIKNIKQYFNINKLEEYIFLNNYSLVNFLMNEILVYGGKPSLFINNILKNLIKNDYNFLKDTLNYSHISNNIYNLIKKNNNNFYSNSYNENNINYSYSNGTCIHSNDSMHIYWRHNNIYYSTNEIYVDIIEYVNCIVNNFNKIIFYYIKGDVHIKCYVSGSPIIKLHFNDFIDFKNCHFHFTVNYSKLFKKDNLNNKMNVIYFVPLNEEYVVMRYFYYPQIGFPGSGKFRGKEENVGNISWGERGCLDSTDDQLTNVLNLNCTSGEASREEASKEETSKEETSKEEAAKKEAAKKEAAKKEASKEEPMPSKDAATFGESRGNYDKRELFSPDSVPNSDEAIHKKVFGETFSYEDTTVEEGATEENLNMREYPFKNYEYTDILDGMDRGISSFCHMENVRNSRVMNLNMDNSSFMFDREENIAKLPLTVKGQVLYIPPEYMYKIKINVVLNNINNKKNSNLLLNRYENILLKIPVHNFIQSVNFHSTIGKLQYKEKINCILWYIDSVSDTNTVISATISLYMKPNGQFPHDTSASCTEVAWHRSEQSWGKRCGEQSLWSSPEVHGAYYRDNQDERYANSFSIYPFFNFVVYASLKVNGLSITGRKIEKIEVIESKHLDVQKGCRYSTYFTDLEFRI</sequence>
<keyword evidence="2" id="KW-0813">Transport</keyword>
<evidence type="ECO:0000313" key="7">
    <source>
        <dbReference type="EMBL" id="SBT43999.1"/>
    </source>
</evidence>
<feature type="compositionally biased region" description="Basic and acidic residues" evidence="4">
    <location>
        <begin position="512"/>
        <end position="554"/>
    </location>
</feature>
<name>A0A1A8ZJH5_PLAOA</name>
<evidence type="ECO:0000259" key="6">
    <source>
        <dbReference type="PROSITE" id="PS51072"/>
    </source>
</evidence>
<dbReference type="Pfam" id="PF00928">
    <property type="entry name" value="Adap_comp_sub"/>
    <property type="match status" value="1"/>
</dbReference>
<evidence type="ECO:0000313" key="8">
    <source>
        <dbReference type="Proteomes" id="UP000078550"/>
    </source>
</evidence>
<dbReference type="Gene3D" id="3.30.450.60">
    <property type="match status" value="1"/>
</dbReference>
<dbReference type="InterPro" id="IPR011012">
    <property type="entry name" value="Longin-like_dom_sf"/>
</dbReference>
<dbReference type="EMBL" id="FLRE01000171">
    <property type="protein sequence ID" value="SBT43999.1"/>
    <property type="molecule type" value="Genomic_DNA"/>
</dbReference>
<feature type="region of interest" description="Disordered" evidence="4">
    <location>
        <begin position="510"/>
        <end position="582"/>
    </location>
</feature>
<dbReference type="GO" id="GO:0012505">
    <property type="term" value="C:endomembrane system"/>
    <property type="evidence" value="ECO:0007669"/>
    <property type="project" value="UniProtKB-SubCell"/>
</dbReference>
<dbReference type="AlphaFoldDB" id="A0A1A8ZJH5"/>
<evidence type="ECO:0000256" key="1">
    <source>
        <dbReference type="ARBA" id="ARBA00004308"/>
    </source>
</evidence>
<evidence type="ECO:0000256" key="3">
    <source>
        <dbReference type="ARBA" id="ARBA00023136"/>
    </source>
</evidence>
<organism evidence="7 8">
    <name type="scientific">Plasmodium ovale wallikeri</name>
    <dbReference type="NCBI Taxonomy" id="864142"/>
    <lineage>
        <taxon>Eukaryota</taxon>
        <taxon>Sar</taxon>
        <taxon>Alveolata</taxon>
        <taxon>Apicomplexa</taxon>
        <taxon>Aconoidasida</taxon>
        <taxon>Haemosporida</taxon>
        <taxon>Plasmodiidae</taxon>
        <taxon>Plasmodium</taxon>
        <taxon>Plasmodium (Plasmodium)</taxon>
    </lineage>
</organism>
<dbReference type="Proteomes" id="UP000078550">
    <property type="component" value="Unassembled WGS sequence"/>
</dbReference>
<gene>
    <name evidence="7" type="ORF">POVWA2_047080</name>
</gene>
<keyword evidence="3 5" id="KW-0472">Membrane</keyword>